<dbReference type="PANTHER" id="PTHR30420">
    <property type="entry name" value="N-SUCCINYLARGININE DIHYDROLASE"/>
    <property type="match status" value="1"/>
</dbReference>
<sequence>MLVIRPIEQRDFAMLKQISIESGHGFTSLPVNDELLQNKIEHSLTSFASRASGKGECLYFFVAEDSDTGEVLGTTALESAVGLSSPFYTYLLGKQVHCSRKLGIHNVVETLTLTNDYTGVSELCSLFLREPARQGLNGRLLSKCRFLFLAEFPELFDRRILAEMRGVSDEGGNSPFWSWLQEHFFSMDFPTVDYLTGIGQKGFIADLMPKYPIYVNLLSKEARSVIGETHDKTRPARHLLEEEGFSWRGYVDIFDAGPTVECEVQQISTLRQSRRLTVQIGHPVTTEKYLISNTRFEGFRALLGDMAVNEHKGQAVMSEEMARLLKVEDGDTVRVAEMKRND</sequence>
<keyword evidence="2 5" id="KW-0808">Transferase</keyword>
<evidence type="ECO:0000256" key="3">
    <source>
        <dbReference type="ARBA" id="ARBA00023315"/>
    </source>
</evidence>
<accession>A0A235CMS5</accession>
<dbReference type="NCBIfam" id="TIGR03243">
    <property type="entry name" value="arg_catab_AOST"/>
    <property type="match status" value="1"/>
</dbReference>
<dbReference type="InterPro" id="IPR007041">
    <property type="entry name" value="Arg_succinylTrfase_AstA/AruG"/>
</dbReference>
<dbReference type="OrthoDB" id="21121at2"/>
<organism evidence="5 7">
    <name type="scientific">Oceanimonas baumannii</name>
    <dbReference type="NCBI Taxonomy" id="129578"/>
    <lineage>
        <taxon>Bacteria</taxon>
        <taxon>Pseudomonadati</taxon>
        <taxon>Pseudomonadota</taxon>
        <taxon>Gammaproteobacteria</taxon>
        <taxon>Aeromonadales</taxon>
        <taxon>Aeromonadaceae</taxon>
        <taxon>Oceanimonas</taxon>
    </lineage>
</organism>
<name>A0A235CMS5_9GAMM</name>
<dbReference type="Pfam" id="PF04958">
    <property type="entry name" value="AstA"/>
    <property type="match status" value="1"/>
</dbReference>
<keyword evidence="3" id="KW-0012">Acyltransferase</keyword>
<dbReference type="NCBIfam" id="TIGR03244">
    <property type="entry name" value="arg_catab_AstA"/>
    <property type="match status" value="1"/>
</dbReference>
<evidence type="ECO:0000256" key="1">
    <source>
        <dbReference type="ARBA" id="ARBA00022503"/>
    </source>
</evidence>
<dbReference type="Proteomes" id="UP000295058">
    <property type="component" value="Unassembled WGS sequence"/>
</dbReference>
<dbReference type="InterPro" id="IPR016181">
    <property type="entry name" value="Acyl_CoA_acyltransferase"/>
</dbReference>
<dbReference type="GO" id="GO:0008791">
    <property type="term" value="F:arginine N-succinyltransferase activity"/>
    <property type="evidence" value="ECO:0007669"/>
    <property type="project" value="UniProtKB-UniRule"/>
</dbReference>
<evidence type="ECO:0000313" key="5">
    <source>
        <dbReference type="EMBL" id="OYD25739.1"/>
    </source>
</evidence>
<dbReference type="InterPro" id="IPR017650">
    <property type="entry name" value="Arginine_N-succinylTrfase"/>
</dbReference>
<gene>
    <name evidence="5" type="primary">astA</name>
    <name evidence="5" type="ORF">B6S09_02550</name>
    <name evidence="6" type="ORF">LY04_01251</name>
</gene>
<dbReference type="Proteomes" id="UP000243640">
    <property type="component" value="Unassembled WGS sequence"/>
</dbReference>
<dbReference type="EMBL" id="SODO01000003">
    <property type="protein sequence ID" value="TDW60255.1"/>
    <property type="molecule type" value="Genomic_DNA"/>
</dbReference>
<comment type="caution">
    <text evidence="5">The sequence shown here is derived from an EMBL/GenBank/DDBJ whole genome shotgun (WGS) entry which is preliminary data.</text>
</comment>
<evidence type="ECO:0000313" key="8">
    <source>
        <dbReference type="Proteomes" id="UP000295058"/>
    </source>
</evidence>
<dbReference type="Gene3D" id="2.40.40.20">
    <property type="match status" value="1"/>
</dbReference>
<dbReference type="EMBL" id="NQJF01000002">
    <property type="protein sequence ID" value="OYD25739.1"/>
    <property type="molecule type" value="Genomic_DNA"/>
</dbReference>
<dbReference type="GO" id="GO:0006527">
    <property type="term" value="P:L-arginine catabolic process"/>
    <property type="evidence" value="ECO:0007669"/>
    <property type="project" value="UniProtKB-UniRule"/>
</dbReference>
<dbReference type="RefSeq" id="WP_094276929.1">
    <property type="nucleotide sequence ID" value="NZ_JAJGNK010000002.1"/>
</dbReference>
<evidence type="ECO:0000256" key="4">
    <source>
        <dbReference type="NCBIfam" id="TIGR03244"/>
    </source>
</evidence>
<reference evidence="6 8" key="2">
    <citation type="submission" date="2019-03" db="EMBL/GenBank/DDBJ databases">
        <title>Genomic Encyclopedia of Archaeal and Bacterial Type Strains, Phase II (KMG-II): from individual species to whole genera.</title>
        <authorList>
            <person name="Goeker M."/>
        </authorList>
    </citation>
    <scope>NUCLEOTIDE SEQUENCE [LARGE SCALE GENOMIC DNA]</scope>
    <source>
        <strain evidence="6 8">DSM 15594</strain>
    </source>
</reference>
<reference evidence="5 7" key="1">
    <citation type="submission" date="2017-08" db="EMBL/GenBank/DDBJ databases">
        <title>Draft Genome Sequence of the Marine Bacterium Oceanimonas baumannii ATCC 700832.</title>
        <authorList>
            <person name="Mcclelland W.D."/>
            <person name="Brennan M.A."/>
            <person name="Trachtenberg A.M."/>
            <person name="Maclea K.S."/>
        </authorList>
    </citation>
    <scope>NUCLEOTIDE SEQUENCE [LARGE SCALE GENOMIC DNA]</scope>
    <source>
        <strain evidence="5 7">ATCC 700832</strain>
    </source>
</reference>
<evidence type="ECO:0000313" key="7">
    <source>
        <dbReference type="Proteomes" id="UP000243640"/>
    </source>
</evidence>
<protein>
    <recommendedName>
        <fullName evidence="4">Arginine N-succinyltransferase</fullName>
        <ecNumber evidence="4">2.3.1.109</ecNumber>
    </recommendedName>
</protein>
<dbReference type="SUPFAM" id="SSF55729">
    <property type="entry name" value="Acyl-CoA N-acyltransferases (Nat)"/>
    <property type="match status" value="1"/>
</dbReference>
<dbReference type="PANTHER" id="PTHR30420:SF1">
    <property type="entry name" value="ARGININE N-SUCCINYLTRANSFERASE"/>
    <property type="match status" value="1"/>
</dbReference>
<keyword evidence="8" id="KW-1185">Reference proteome</keyword>
<dbReference type="AlphaFoldDB" id="A0A235CMS5"/>
<keyword evidence="1" id="KW-0056">Arginine metabolism</keyword>
<evidence type="ECO:0000313" key="6">
    <source>
        <dbReference type="EMBL" id="TDW60255.1"/>
    </source>
</evidence>
<evidence type="ECO:0000256" key="2">
    <source>
        <dbReference type="ARBA" id="ARBA00022679"/>
    </source>
</evidence>
<proteinExistence type="predicted"/>
<dbReference type="EC" id="2.3.1.109" evidence="4"/>